<reference evidence="1" key="1">
    <citation type="submission" date="2019-11" db="EMBL/GenBank/DDBJ databases">
        <title>Nori genome reveals adaptations in red seaweeds to the harsh intertidal environment.</title>
        <authorList>
            <person name="Wang D."/>
            <person name="Mao Y."/>
        </authorList>
    </citation>
    <scope>NUCLEOTIDE SEQUENCE</scope>
    <source>
        <tissue evidence="1">Gametophyte</tissue>
    </source>
</reference>
<keyword evidence="2" id="KW-1185">Reference proteome</keyword>
<sequence length="111" mass="11269">MAARSQAGPRRPVAVWRADGTTPPACHAGDPAAATALRGRHAVDWPGGRGMGGGDGGVAPSAPKTGTNGARNKTTRPPGGGSRRRDGRWRRCDGERPRGGVPAGGAIYSCM</sequence>
<accession>A0ACC3BT92</accession>
<organism evidence="1 2">
    <name type="scientific">Pyropia yezoensis</name>
    <name type="common">Susabi-nori</name>
    <name type="synonym">Porphyra yezoensis</name>
    <dbReference type="NCBI Taxonomy" id="2788"/>
    <lineage>
        <taxon>Eukaryota</taxon>
        <taxon>Rhodophyta</taxon>
        <taxon>Bangiophyceae</taxon>
        <taxon>Bangiales</taxon>
        <taxon>Bangiaceae</taxon>
        <taxon>Pyropia</taxon>
    </lineage>
</organism>
<name>A0ACC3BT92_PYRYE</name>
<gene>
    <name evidence="1" type="ORF">I4F81_003404</name>
</gene>
<dbReference type="EMBL" id="CM020618">
    <property type="protein sequence ID" value="KAK1860818.1"/>
    <property type="molecule type" value="Genomic_DNA"/>
</dbReference>
<proteinExistence type="predicted"/>
<protein>
    <submittedName>
        <fullName evidence="1">Uncharacterized protein</fullName>
    </submittedName>
</protein>
<evidence type="ECO:0000313" key="2">
    <source>
        <dbReference type="Proteomes" id="UP000798662"/>
    </source>
</evidence>
<dbReference type="Proteomes" id="UP000798662">
    <property type="component" value="Chromosome 1"/>
</dbReference>
<comment type="caution">
    <text evidence="1">The sequence shown here is derived from an EMBL/GenBank/DDBJ whole genome shotgun (WGS) entry which is preliminary data.</text>
</comment>
<evidence type="ECO:0000313" key="1">
    <source>
        <dbReference type="EMBL" id="KAK1860818.1"/>
    </source>
</evidence>